<reference evidence="1 2" key="1">
    <citation type="journal article" date="2018" name="Gigascience">
        <title>Genomes of trombidid mites reveal novel predicted allergens and laterally-transferred genes associated with secondary metabolism.</title>
        <authorList>
            <person name="Dong X."/>
            <person name="Chaisiri K."/>
            <person name="Xia D."/>
            <person name="Armstrong S.D."/>
            <person name="Fang Y."/>
            <person name="Donnelly M.J."/>
            <person name="Kadowaki T."/>
            <person name="McGarry J.W."/>
            <person name="Darby A.C."/>
            <person name="Makepeace B.L."/>
        </authorList>
    </citation>
    <scope>NUCLEOTIDE SEQUENCE [LARGE SCALE GENOMIC DNA]</scope>
    <source>
        <strain evidence="1">UoL-UT</strain>
    </source>
</reference>
<organism evidence="1 2">
    <name type="scientific">Leptotrombidium deliense</name>
    <dbReference type="NCBI Taxonomy" id="299467"/>
    <lineage>
        <taxon>Eukaryota</taxon>
        <taxon>Metazoa</taxon>
        <taxon>Ecdysozoa</taxon>
        <taxon>Arthropoda</taxon>
        <taxon>Chelicerata</taxon>
        <taxon>Arachnida</taxon>
        <taxon>Acari</taxon>
        <taxon>Acariformes</taxon>
        <taxon>Trombidiformes</taxon>
        <taxon>Prostigmata</taxon>
        <taxon>Anystina</taxon>
        <taxon>Parasitengona</taxon>
        <taxon>Trombiculoidea</taxon>
        <taxon>Trombiculidae</taxon>
        <taxon>Leptotrombidium</taxon>
    </lineage>
</organism>
<sequence length="62" mass="7390">MDWPPYSPYRTIGPPQSPQELWSLVEASWCVVRERGYVDRLFKSMPRRIRDVIANKGDFTKY</sequence>
<proteinExistence type="predicted"/>
<gene>
    <name evidence="1" type="ORF">B4U80_01967</name>
</gene>
<dbReference type="AlphaFoldDB" id="A0A443Q7N8"/>
<dbReference type="OrthoDB" id="6507355at2759"/>
<dbReference type="GO" id="GO:0003676">
    <property type="term" value="F:nucleic acid binding"/>
    <property type="evidence" value="ECO:0007669"/>
    <property type="project" value="InterPro"/>
</dbReference>
<name>A0A443Q7N8_9ACAR</name>
<dbReference type="InterPro" id="IPR036397">
    <property type="entry name" value="RNaseH_sf"/>
</dbReference>
<dbReference type="Gene3D" id="3.30.420.10">
    <property type="entry name" value="Ribonuclease H-like superfamily/Ribonuclease H"/>
    <property type="match status" value="1"/>
</dbReference>
<protein>
    <submittedName>
        <fullName evidence="1">Uncharacterized protein</fullName>
    </submittedName>
</protein>
<dbReference type="EMBL" id="NCKV01065838">
    <property type="protein sequence ID" value="RWR99035.1"/>
    <property type="molecule type" value="Genomic_DNA"/>
</dbReference>
<evidence type="ECO:0000313" key="1">
    <source>
        <dbReference type="EMBL" id="RWR99035.1"/>
    </source>
</evidence>
<comment type="caution">
    <text evidence="1">The sequence shown here is derived from an EMBL/GenBank/DDBJ whole genome shotgun (WGS) entry which is preliminary data.</text>
</comment>
<dbReference type="Proteomes" id="UP000288716">
    <property type="component" value="Unassembled WGS sequence"/>
</dbReference>
<accession>A0A443Q7N8</accession>
<evidence type="ECO:0000313" key="2">
    <source>
        <dbReference type="Proteomes" id="UP000288716"/>
    </source>
</evidence>
<dbReference type="VEuPathDB" id="VectorBase:LDEU014641"/>
<keyword evidence="2" id="KW-1185">Reference proteome</keyword>